<dbReference type="Proteomes" id="UP000472264">
    <property type="component" value="Chromosome 15"/>
</dbReference>
<accession>A0A665UBP1</accession>
<evidence type="ECO:0000259" key="2">
    <source>
        <dbReference type="SMART" id="SM00110"/>
    </source>
</evidence>
<feature type="coiled-coil region" evidence="1">
    <location>
        <begin position="228"/>
        <end position="255"/>
    </location>
</feature>
<dbReference type="InterPro" id="IPR001073">
    <property type="entry name" value="C1q_dom"/>
</dbReference>
<proteinExistence type="predicted"/>
<dbReference type="Ensembl" id="ENSENLT00000017316.1">
    <property type="protein sequence ID" value="ENSENLP00000016701.1"/>
    <property type="gene ID" value="ENSENLG00000007698.1"/>
</dbReference>
<dbReference type="SUPFAM" id="SSF49842">
    <property type="entry name" value="TNF-like"/>
    <property type="match status" value="1"/>
</dbReference>
<dbReference type="SMART" id="SM00110">
    <property type="entry name" value="C1Q"/>
    <property type="match status" value="1"/>
</dbReference>
<reference evidence="3" key="3">
    <citation type="submission" date="2025-09" db="UniProtKB">
        <authorList>
            <consortium name="Ensembl"/>
        </authorList>
    </citation>
    <scope>IDENTIFICATION</scope>
</reference>
<dbReference type="AlphaFoldDB" id="A0A665UBP1"/>
<gene>
    <name evidence="3" type="primary">LOC115055453</name>
</gene>
<organism evidence="3 4">
    <name type="scientific">Echeneis naucrates</name>
    <name type="common">Live sharksucker</name>
    <dbReference type="NCBI Taxonomy" id="173247"/>
    <lineage>
        <taxon>Eukaryota</taxon>
        <taxon>Metazoa</taxon>
        <taxon>Chordata</taxon>
        <taxon>Craniata</taxon>
        <taxon>Vertebrata</taxon>
        <taxon>Euteleostomi</taxon>
        <taxon>Actinopterygii</taxon>
        <taxon>Neopterygii</taxon>
        <taxon>Teleostei</taxon>
        <taxon>Neoteleostei</taxon>
        <taxon>Acanthomorphata</taxon>
        <taxon>Carangaria</taxon>
        <taxon>Carangiformes</taxon>
        <taxon>Echeneidae</taxon>
        <taxon>Echeneis</taxon>
    </lineage>
</organism>
<feature type="domain" description="C1q" evidence="2">
    <location>
        <begin position="643"/>
        <end position="769"/>
    </location>
</feature>
<dbReference type="Gene3D" id="2.60.120.40">
    <property type="match status" value="1"/>
</dbReference>
<reference evidence="3" key="1">
    <citation type="submission" date="2021-04" db="EMBL/GenBank/DDBJ databases">
        <authorList>
            <consortium name="Wellcome Sanger Institute Data Sharing"/>
        </authorList>
    </citation>
    <scope>NUCLEOTIDE SEQUENCE [LARGE SCALE GENOMIC DNA]</scope>
</reference>
<evidence type="ECO:0000313" key="4">
    <source>
        <dbReference type="Proteomes" id="UP000472264"/>
    </source>
</evidence>
<sequence length="770" mass="86176">QKCCCPGLGGTICEDAGESITHQGPLEGVTGSKDDDDVDAAVFHYPEPNAAVMALVTSVLQSFNQSLEQLSRQVRDLVQDVAQLKASQQGPEQQMEPLDGPELHETLEEQLGARLDQVSQEIRDIQRQMDSQQRDVESRLHSQHAMLHYNLTSFKTDVDMKLKRNQKMLQLSLRAVNSTLSDLNLGQTETLPPGSLLPDSSALWEAIERLDNMVINNTVKVDGLAEDMEVTLGSNEQVRRDLKDLESQIKQASRHSQILFMETGLEVEDAKMVVLRRVEELATNQTQHHKLLMDMEVDVNYLYANLYNHSAVACDCTGLSAAISRLERGVANVTALANNNRLALDENNEEADQWGTANDWEPVVEAIRRGLQQVHTQTHREQTKIRTLERSLIQLSASLKAEVSRSTERDVELQQWMQHLSSSFQSLLDDVIRHSIVLELLLGDEVLDFLDRLNEDQKTDSILALKEQLRNLKENVIGHNLSITSLLGNRPGTTSEEAELQFWGGEPFRERQLLLSPDRKHPAHRGDGSNLWNLEKLVEQLQLRLLHLEEKPCSHKALSEGGVDAKLQAEVTWLKRGLEQHLRMFKNIFSNADVLANSNATLELDKLWQLLAIKGGKREKRLRGVGGSGRGANHHNKRVTSGEVDSLNNSVLFVARPPLSISSSIIVFQSLNQTQFYSETGTFTTPLDGIYLLIVTLDLRPGPSHLVLRRRSGEVLMSLHQQKVKEAGPATGVSLLLLKEGEVVSLELRGGIYTESEDNVFIGLLLHRTT</sequence>
<protein>
    <submittedName>
        <fullName evidence="3">Multimerin-2-like</fullName>
    </submittedName>
</protein>
<name>A0A665UBP1_ECHNA</name>
<evidence type="ECO:0000256" key="1">
    <source>
        <dbReference type="SAM" id="Coils"/>
    </source>
</evidence>
<dbReference type="Pfam" id="PF00386">
    <property type="entry name" value="C1q"/>
    <property type="match status" value="1"/>
</dbReference>
<reference evidence="3" key="2">
    <citation type="submission" date="2025-08" db="UniProtKB">
        <authorList>
            <consortium name="Ensembl"/>
        </authorList>
    </citation>
    <scope>IDENTIFICATION</scope>
</reference>
<evidence type="ECO:0000313" key="3">
    <source>
        <dbReference type="Ensembl" id="ENSENLP00000016701.1"/>
    </source>
</evidence>
<dbReference type="InterPro" id="IPR008983">
    <property type="entry name" value="Tumour_necrosis_fac-like_dom"/>
</dbReference>
<keyword evidence="4" id="KW-1185">Reference proteome</keyword>
<keyword evidence="1" id="KW-0175">Coiled coil</keyword>
<feature type="coiled-coil region" evidence="1">
    <location>
        <begin position="60"/>
        <end position="135"/>
    </location>
</feature>